<evidence type="ECO:0000256" key="4">
    <source>
        <dbReference type="ARBA" id="ARBA00022490"/>
    </source>
</evidence>
<comment type="catalytic activity">
    <reaction evidence="12">
        <text>cytidine(967) in 16S rRNA + S-adenosyl-L-methionine = 5-methylcytidine(967) in 16S rRNA + S-adenosyl-L-homocysteine + H(+)</text>
        <dbReference type="Rhea" id="RHEA:42748"/>
        <dbReference type="Rhea" id="RHEA-COMP:10219"/>
        <dbReference type="Rhea" id="RHEA-COMP:10220"/>
        <dbReference type="ChEBI" id="CHEBI:15378"/>
        <dbReference type="ChEBI" id="CHEBI:57856"/>
        <dbReference type="ChEBI" id="CHEBI:59789"/>
        <dbReference type="ChEBI" id="CHEBI:74483"/>
        <dbReference type="ChEBI" id="CHEBI:82748"/>
        <dbReference type="EC" id="2.1.1.176"/>
    </reaction>
</comment>
<evidence type="ECO:0000256" key="10">
    <source>
        <dbReference type="ARBA" id="ARBA00030399"/>
    </source>
</evidence>
<dbReference type="InterPro" id="IPR004573">
    <property type="entry name" value="rRNA_ssu_MeTfrase_B"/>
</dbReference>
<reference evidence="15 16" key="1">
    <citation type="submission" date="2016-10" db="EMBL/GenBank/DDBJ databases">
        <authorList>
            <person name="de Groot N.N."/>
        </authorList>
    </citation>
    <scope>NUCLEOTIDE SEQUENCE [LARGE SCALE GENOMIC DNA]</scope>
    <source>
        <strain evidence="15 16">B7-7</strain>
    </source>
</reference>
<keyword evidence="8 13" id="KW-0949">S-adenosyl-L-methionine</keyword>
<comment type="function">
    <text evidence="1">Specifically methylates the cytosine at position 967 (m5C967) of 16S rRNA.</text>
</comment>
<dbReference type="PANTHER" id="PTHR22807:SF61">
    <property type="entry name" value="NOL1_NOP2_SUN FAMILY PROTEIN _ ANTITERMINATION NUSB DOMAIN-CONTAINING PROTEIN"/>
    <property type="match status" value="1"/>
</dbReference>
<dbReference type="GO" id="GO:0005737">
    <property type="term" value="C:cytoplasm"/>
    <property type="evidence" value="ECO:0007669"/>
    <property type="project" value="UniProtKB-SubCell"/>
</dbReference>
<dbReference type="Gene3D" id="1.10.940.10">
    <property type="entry name" value="NusB-like"/>
    <property type="match status" value="1"/>
</dbReference>
<dbReference type="NCBIfam" id="TIGR00563">
    <property type="entry name" value="rsmB"/>
    <property type="match status" value="1"/>
</dbReference>
<dbReference type="PRINTS" id="PR02008">
    <property type="entry name" value="RCMTFAMILY"/>
</dbReference>
<dbReference type="InterPro" id="IPR029063">
    <property type="entry name" value="SAM-dependent_MTases_sf"/>
</dbReference>
<comment type="subcellular location">
    <subcellularLocation>
        <location evidence="2">Cytoplasm</location>
    </subcellularLocation>
</comment>
<dbReference type="AlphaFoldDB" id="A0A1H9FJ03"/>
<dbReference type="InterPro" id="IPR035926">
    <property type="entry name" value="NusB-like_sf"/>
</dbReference>
<protein>
    <recommendedName>
        <fullName evidence="3">16S rRNA (cytosine(967)-C(5))-methyltransferase</fullName>
        <ecNumber evidence="3">2.1.1.176</ecNumber>
    </recommendedName>
    <alternativeName>
        <fullName evidence="10">16S rRNA m5C967 methyltransferase</fullName>
    </alternativeName>
    <alternativeName>
        <fullName evidence="11">rRNA (cytosine-C(5)-)-methyltransferase RsmB</fullName>
    </alternativeName>
</protein>
<dbReference type="Proteomes" id="UP000199496">
    <property type="component" value="Unassembled WGS sequence"/>
</dbReference>
<evidence type="ECO:0000256" key="9">
    <source>
        <dbReference type="ARBA" id="ARBA00022884"/>
    </source>
</evidence>
<organism evidence="15 16">
    <name type="scientific">Ectothiorhodospira magna</name>
    <dbReference type="NCBI Taxonomy" id="867345"/>
    <lineage>
        <taxon>Bacteria</taxon>
        <taxon>Pseudomonadati</taxon>
        <taxon>Pseudomonadota</taxon>
        <taxon>Gammaproteobacteria</taxon>
        <taxon>Chromatiales</taxon>
        <taxon>Ectothiorhodospiraceae</taxon>
        <taxon>Ectothiorhodospira</taxon>
    </lineage>
</organism>
<dbReference type="FunFam" id="3.40.50.150:FF:000022">
    <property type="entry name" value="Ribosomal RNA small subunit methyltransferase B"/>
    <property type="match status" value="1"/>
</dbReference>
<dbReference type="CDD" id="cd02440">
    <property type="entry name" value="AdoMet_MTases"/>
    <property type="match status" value="1"/>
</dbReference>
<dbReference type="Pfam" id="PF01029">
    <property type="entry name" value="NusB"/>
    <property type="match status" value="1"/>
</dbReference>
<dbReference type="GO" id="GO:0003723">
    <property type="term" value="F:RNA binding"/>
    <property type="evidence" value="ECO:0007669"/>
    <property type="project" value="UniProtKB-UniRule"/>
</dbReference>
<dbReference type="GO" id="GO:0008649">
    <property type="term" value="F:rRNA methyltransferase activity"/>
    <property type="evidence" value="ECO:0007669"/>
    <property type="project" value="InterPro"/>
</dbReference>
<dbReference type="Gene3D" id="3.30.70.1170">
    <property type="entry name" value="Sun protein, domain 3"/>
    <property type="match status" value="1"/>
</dbReference>
<gene>
    <name evidence="15" type="ORF">SAMN05421693_1279</name>
</gene>
<evidence type="ECO:0000256" key="12">
    <source>
        <dbReference type="ARBA" id="ARBA00047283"/>
    </source>
</evidence>
<feature type="binding site" evidence="13">
    <location>
        <begin position="253"/>
        <end position="259"/>
    </location>
    <ligand>
        <name>S-adenosyl-L-methionine</name>
        <dbReference type="ChEBI" id="CHEBI:59789"/>
    </ligand>
</feature>
<dbReference type="RefSeq" id="WP_090208732.1">
    <property type="nucleotide sequence ID" value="NZ_FOFO01000027.1"/>
</dbReference>
<feature type="active site" description="Nucleophile" evidence="13">
    <location>
        <position position="375"/>
    </location>
</feature>
<evidence type="ECO:0000256" key="1">
    <source>
        <dbReference type="ARBA" id="ARBA00002724"/>
    </source>
</evidence>
<evidence type="ECO:0000256" key="3">
    <source>
        <dbReference type="ARBA" id="ARBA00012140"/>
    </source>
</evidence>
<evidence type="ECO:0000256" key="2">
    <source>
        <dbReference type="ARBA" id="ARBA00004496"/>
    </source>
</evidence>
<dbReference type="SUPFAM" id="SSF53335">
    <property type="entry name" value="S-adenosyl-L-methionine-dependent methyltransferases"/>
    <property type="match status" value="1"/>
</dbReference>
<dbReference type="InterPro" id="IPR049560">
    <property type="entry name" value="MeTrfase_RsmB-F_NOP2_cat"/>
</dbReference>
<keyword evidence="4" id="KW-0963">Cytoplasm</keyword>
<evidence type="ECO:0000256" key="8">
    <source>
        <dbReference type="ARBA" id="ARBA00022691"/>
    </source>
</evidence>
<dbReference type="STRING" id="867345.SAMN05421693_1279"/>
<keyword evidence="6 13" id="KW-0489">Methyltransferase</keyword>
<sequence>MSLSAREAALHVILSVLQEGVSLSEALPNRLHQVNVRDRGLVQALSYGTLRWHFRLEAMLSQWLDKPLRDRDRDIACALAMGLFELLYMNTPDYAAIQQTANLGRKQRKSWAVGLINGVLRRAQREANDTACRVDREPAVRHSLPQWLYQRLATAYGDHSEALCQALNAHPPMTLRVNQARISREDYQGLLADQGVKAHPHATAATALTLAQPMAVDQLPGFNQGLVSVQDAAAQLCAPLLDCRPGMRVLDACAAPGGKTLHLLEQAGGDLDMTAVDTDPVRLQRVQENLHRAGYQARLFAADAGLPESWHQGPGYDRILLDAPCSGTGVIRRHPDIKHLRREADIAPLQARQARLLQALWPLLAPGGKLLYVTCSLMPEENTQTVAEFLARNSDATDCPITAPWGQPAQVGRQLLAGEQDMDGFFYARLTRA</sequence>
<dbReference type="InterPro" id="IPR054728">
    <property type="entry name" value="RsmB-like_ferredoxin"/>
</dbReference>
<proteinExistence type="inferred from homology"/>
<feature type="binding site" evidence="13">
    <location>
        <position position="303"/>
    </location>
    <ligand>
        <name>S-adenosyl-L-methionine</name>
        <dbReference type="ChEBI" id="CHEBI:59789"/>
    </ligand>
</feature>
<dbReference type="InterPro" id="IPR023267">
    <property type="entry name" value="RCMT"/>
</dbReference>
<evidence type="ECO:0000256" key="7">
    <source>
        <dbReference type="ARBA" id="ARBA00022679"/>
    </source>
</evidence>
<keyword evidence="5" id="KW-0698">rRNA processing</keyword>
<keyword evidence="7 13" id="KW-0808">Transferase</keyword>
<dbReference type="InterPro" id="IPR001678">
    <property type="entry name" value="MeTrfase_RsmB-F_NOP2_dom"/>
</dbReference>
<dbReference type="SUPFAM" id="SSF48013">
    <property type="entry name" value="NusB-like"/>
    <property type="match status" value="1"/>
</dbReference>
<comment type="similarity">
    <text evidence="13">Belongs to the class I-like SAM-binding methyltransferase superfamily. RsmB/NOP family.</text>
</comment>
<evidence type="ECO:0000313" key="16">
    <source>
        <dbReference type="Proteomes" id="UP000199496"/>
    </source>
</evidence>
<dbReference type="OrthoDB" id="9810297at2"/>
<evidence type="ECO:0000256" key="11">
    <source>
        <dbReference type="ARBA" id="ARBA00031088"/>
    </source>
</evidence>
<dbReference type="EMBL" id="FOFO01000027">
    <property type="protein sequence ID" value="SEQ37899.1"/>
    <property type="molecule type" value="Genomic_DNA"/>
</dbReference>
<dbReference type="PANTHER" id="PTHR22807">
    <property type="entry name" value="NOP2 YEAST -RELATED NOL1/NOP2/FMU SUN DOMAIN-CONTAINING"/>
    <property type="match status" value="1"/>
</dbReference>
<keyword evidence="16" id="KW-1185">Reference proteome</keyword>
<evidence type="ECO:0000256" key="13">
    <source>
        <dbReference type="PROSITE-ProRule" id="PRU01023"/>
    </source>
</evidence>
<dbReference type="InterPro" id="IPR006027">
    <property type="entry name" value="NusB_RsmB_TIM44"/>
</dbReference>
<keyword evidence="9 13" id="KW-0694">RNA-binding</keyword>
<feature type="binding site" evidence="13">
    <location>
        <position position="322"/>
    </location>
    <ligand>
        <name>S-adenosyl-L-methionine</name>
        <dbReference type="ChEBI" id="CHEBI:59789"/>
    </ligand>
</feature>
<name>A0A1H9FJ03_9GAMM</name>
<dbReference type="GO" id="GO:0006355">
    <property type="term" value="P:regulation of DNA-templated transcription"/>
    <property type="evidence" value="ECO:0007669"/>
    <property type="project" value="InterPro"/>
</dbReference>
<accession>A0A1H9FJ03</accession>
<evidence type="ECO:0000259" key="14">
    <source>
        <dbReference type="PROSITE" id="PS51686"/>
    </source>
</evidence>
<dbReference type="Gene3D" id="3.40.50.150">
    <property type="entry name" value="Vaccinia Virus protein VP39"/>
    <property type="match status" value="1"/>
</dbReference>
<dbReference type="PROSITE" id="PS51686">
    <property type="entry name" value="SAM_MT_RSMB_NOP"/>
    <property type="match status" value="1"/>
</dbReference>
<dbReference type="NCBIfam" id="NF008149">
    <property type="entry name" value="PRK10901.1"/>
    <property type="match status" value="1"/>
</dbReference>
<evidence type="ECO:0000256" key="5">
    <source>
        <dbReference type="ARBA" id="ARBA00022552"/>
    </source>
</evidence>
<feature type="binding site" evidence="13">
    <location>
        <position position="277"/>
    </location>
    <ligand>
        <name>S-adenosyl-L-methionine</name>
        <dbReference type="ChEBI" id="CHEBI:59789"/>
    </ligand>
</feature>
<evidence type="ECO:0000256" key="6">
    <source>
        <dbReference type="ARBA" id="ARBA00022603"/>
    </source>
</evidence>
<dbReference type="FunFam" id="3.30.70.1170:FF:000002">
    <property type="entry name" value="Ribosomal RNA small subunit methyltransferase B"/>
    <property type="match status" value="1"/>
</dbReference>
<dbReference type="EC" id="2.1.1.176" evidence="3"/>
<evidence type="ECO:0000313" key="15">
    <source>
        <dbReference type="EMBL" id="SEQ37899.1"/>
    </source>
</evidence>
<dbReference type="Pfam" id="PF22458">
    <property type="entry name" value="RsmF-B_ferredox"/>
    <property type="match status" value="1"/>
</dbReference>
<feature type="domain" description="SAM-dependent MTase RsmB/NOP-type" evidence="14">
    <location>
        <begin position="163"/>
        <end position="433"/>
    </location>
</feature>
<dbReference type="Pfam" id="PF01189">
    <property type="entry name" value="Methyltr_RsmB-F"/>
    <property type="match status" value="1"/>
</dbReference>